<comment type="caution">
    <text evidence="9">The sequence shown here is derived from an EMBL/GenBank/DDBJ whole genome shotgun (WGS) entry which is preliminary data.</text>
</comment>
<keyword evidence="2 6" id="KW-0645">Protease</keyword>
<evidence type="ECO:0000256" key="3">
    <source>
        <dbReference type="ARBA" id="ARBA00022801"/>
    </source>
</evidence>
<dbReference type="EMBL" id="NCSJ02000206">
    <property type="protein sequence ID" value="RFU27447.1"/>
    <property type="molecule type" value="Genomic_DNA"/>
</dbReference>
<dbReference type="Pfam" id="PF00648">
    <property type="entry name" value="Peptidase_C2"/>
    <property type="match status" value="1"/>
</dbReference>
<feature type="non-terminal residue" evidence="9">
    <location>
        <position position="869"/>
    </location>
</feature>
<dbReference type="Gene3D" id="3.90.70.10">
    <property type="entry name" value="Cysteine proteinases"/>
    <property type="match status" value="1"/>
</dbReference>
<comment type="similarity">
    <text evidence="1">Belongs to the peptidase C2 family.</text>
</comment>
<dbReference type="GO" id="GO:0004198">
    <property type="term" value="F:calcium-dependent cysteine-type endopeptidase activity"/>
    <property type="evidence" value="ECO:0007669"/>
    <property type="project" value="InterPro"/>
</dbReference>
<dbReference type="SMART" id="SM00230">
    <property type="entry name" value="CysPc"/>
    <property type="match status" value="1"/>
</dbReference>
<feature type="compositionally biased region" description="Low complexity" evidence="7">
    <location>
        <begin position="732"/>
        <end position="743"/>
    </location>
</feature>
<dbReference type="OMA" id="WGERKGI"/>
<feature type="compositionally biased region" description="Basic and acidic residues" evidence="7">
    <location>
        <begin position="852"/>
        <end position="862"/>
    </location>
</feature>
<feature type="region of interest" description="Disordered" evidence="7">
    <location>
        <begin position="829"/>
        <end position="869"/>
    </location>
</feature>
<evidence type="ECO:0000256" key="2">
    <source>
        <dbReference type="ARBA" id="ARBA00022670"/>
    </source>
</evidence>
<reference evidence="9 10" key="1">
    <citation type="submission" date="2018-05" db="EMBL/GenBank/DDBJ databases">
        <title>Draft genome sequence of Scytalidium lignicola DSM 105466, a ubiquitous saprotrophic fungus.</title>
        <authorList>
            <person name="Buettner E."/>
            <person name="Gebauer A.M."/>
            <person name="Hofrichter M."/>
            <person name="Liers C."/>
            <person name="Kellner H."/>
        </authorList>
    </citation>
    <scope>NUCLEOTIDE SEQUENCE [LARGE SCALE GENOMIC DNA]</scope>
    <source>
        <strain evidence="9 10">DSM 105466</strain>
    </source>
</reference>
<evidence type="ECO:0000256" key="6">
    <source>
        <dbReference type="PROSITE-ProRule" id="PRU00239"/>
    </source>
</evidence>
<feature type="compositionally biased region" description="Basic residues" evidence="7">
    <location>
        <begin position="598"/>
        <end position="629"/>
    </location>
</feature>
<dbReference type="AlphaFoldDB" id="A0A3E2H2C2"/>
<feature type="non-terminal residue" evidence="9">
    <location>
        <position position="1"/>
    </location>
</feature>
<dbReference type="InterPro" id="IPR038765">
    <property type="entry name" value="Papain-like_cys_pep_sf"/>
</dbReference>
<feature type="domain" description="Calpain catalytic" evidence="8">
    <location>
        <begin position="168"/>
        <end position="421"/>
    </location>
</feature>
<proteinExistence type="inferred from homology"/>
<dbReference type="PROSITE" id="PS50203">
    <property type="entry name" value="CALPAIN_CAT"/>
    <property type="match status" value="1"/>
</dbReference>
<dbReference type="GO" id="GO:0006508">
    <property type="term" value="P:proteolysis"/>
    <property type="evidence" value="ECO:0007669"/>
    <property type="project" value="UniProtKB-KW"/>
</dbReference>
<keyword evidence="10" id="KW-1185">Reference proteome</keyword>
<dbReference type="InterPro" id="IPR022684">
    <property type="entry name" value="Calpain_cysteine_protease"/>
</dbReference>
<dbReference type="PANTHER" id="PTHR10183">
    <property type="entry name" value="CALPAIN"/>
    <property type="match status" value="1"/>
</dbReference>
<dbReference type="SUPFAM" id="SSF54001">
    <property type="entry name" value="Cysteine proteinases"/>
    <property type="match status" value="1"/>
</dbReference>
<dbReference type="Proteomes" id="UP000258309">
    <property type="component" value="Unassembled WGS sequence"/>
</dbReference>
<gene>
    <name evidence="9" type="ORF">B7463_g8897</name>
</gene>
<evidence type="ECO:0000256" key="4">
    <source>
        <dbReference type="ARBA" id="ARBA00022807"/>
    </source>
</evidence>
<keyword evidence="3 6" id="KW-0378">Hydrolase</keyword>
<keyword evidence="4 6" id="KW-0788">Thiol protease</keyword>
<protein>
    <recommendedName>
        <fullName evidence="8">Calpain catalytic domain-containing protein</fullName>
    </recommendedName>
</protein>
<evidence type="ECO:0000313" key="10">
    <source>
        <dbReference type="Proteomes" id="UP000258309"/>
    </source>
</evidence>
<evidence type="ECO:0000256" key="1">
    <source>
        <dbReference type="ARBA" id="ARBA00007623"/>
    </source>
</evidence>
<dbReference type="FunFam" id="3.90.70.10:FF:000072">
    <property type="entry name" value="Cysteine proteinase"/>
    <property type="match status" value="1"/>
</dbReference>
<dbReference type="PRINTS" id="PR00704">
    <property type="entry name" value="CALPAIN"/>
</dbReference>
<feature type="active site" evidence="5 6">
    <location>
        <position position="345"/>
    </location>
</feature>
<feature type="active site" evidence="5 6">
    <location>
        <position position="365"/>
    </location>
</feature>
<feature type="region of interest" description="Disordered" evidence="7">
    <location>
        <begin position="563"/>
        <end position="802"/>
    </location>
</feature>
<evidence type="ECO:0000256" key="7">
    <source>
        <dbReference type="SAM" id="MobiDB-lite"/>
    </source>
</evidence>
<feature type="active site" evidence="5 6">
    <location>
        <position position="197"/>
    </location>
</feature>
<feature type="compositionally biased region" description="Acidic residues" evidence="7">
    <location>
        <begin position="745"/>
        <end position="759"/>
    </location>
</feature>
<dbReference type="PANTHER" id="PTHR10183:SF379">
    <property type="entry name" value="CALPAIN-5"/>
    <property type="match status" value="1"/>
</dbReference>
<organism evidence="9 10">
    <name type="scientific">Scytalidium lignicola</name>
    <name type="common">Hyphomycete</name>
    <dbReference type="NCBI Taxonomy" id="5539"/>
    <lineage>
        <taxon>Eukaryota</taxon>
        <taxon>Fungi</taxon>
        <taxon>Dikarya</taxon>
        <taxon>Ascomycota</taxon>
        <taxon>Pezizomycotina</taxon>
        <taxon>Leotiomycetes</taxon>
        <taxon>Leotiomycetes incertae sedis</taxon>
        <taxon>Scytalidium</taxon>
    </lineage>
</organism>
<sequence>MESVQINDNISEGYPGAEKAAPEIPLVLVPLTTTKKPKTKAPQDTIDEFWAKFTTKTPGKAFTILPKNIYAQKAGEKVPKGDIAGQNACASYDEAAAICKAKVEKIVKECRRVNQKYRDPHFDIEFDLKWGKRDCLVTLNPAPKKNEDGDDESGYEDDGCTFSPGSVKRVGDIFDKPQFYVAGPTSGDIRQGNDGDCWFLAALTALSNKPGLIERDYDEGFLERVLIEDRQRINSEEDYRKIYQSNSGALYFAQCSDENETWLPLLEKAYAKAHGDYSAIEGGFTGEGLEDLTGGVTTEVFSTDILDKDYFWKEELLKVNDEFLFGCATGIFGGWGDRKGIYEGHAYSIMRAVEIDGQRLCLLRNPWGMGEWNGPWSDGSKEWTPEWMQKLDHRFGNDGAFWISYDDLLKKYQTFDRTRLFSPEWKVTQQWTCLEVPWTVDYHSTKFSFTLEKTAPVMVVLSQLDGRYFKGLEGQYSFRLSFRIHKVGEEDYIVRSHGNYWMSRSVTAELELEAGEYHVLLKIEAMRNQDLPTVEQMVRDNAKTRRDKLLRIGLAYDLAHAKGKVVETEEEKKGKKALEAKKKEKERKTIKEKLMKEKQKRKHTENREKRRQLKEKEKRKAKKAAKAQKKKEEEMNAKAAKEEDNKAETKNDGVEPKTEESPANPEQAIPEKAVIKEASTTTPQIPVVVVSDTTSGNQAGETTEGKVTGKETGAPETTTEEPAEKTVEQSQPPATEEPAPGAEDGVSEESDSSDDDSDINSEISDISSGVIDDELEVLKLDAEAQNSTPPANDEDPDEFERDPWNAIIVVGMRVYSKNSDVSVRIVRPKTWGDGESGLDVDDSAADATKGTEVAKAEGKDESEGSEVLV</sequence>
<dbReference type="CDD" id="cd00044">
    <property type="entry name" value="CysPc"/>
    <property type="match status" value="1"/>
</dbReference>
<name>A0A3E2H2C2_SCYLI</name>
<dbReference type="InterPro" id="IPR001300">
    <property type="entry name" value="Peptidase_C2_calpain_cat"/>
</dbReference>
<dbReference type="STRING" id="5539.A0A3E2H2C2"/>
<evidence type="ECO:0000259" key="8">
    <source>
        <dbReference type="PROSITE" id="PS50203"/>
    </source>
</evidence>
<feature type="compositionally biased region" description="Basic and acidic residues" evidence="7">
    <location>
        <begin position="630"/>
        <end position="660"/>
    </location>
</feature>
<evidence type="ECO:0000313" key="9">
    <source>
        <dbReference type="EMBL" id="RFU27447.1"/>
    </source>
</evidence>
<feature type="compositionally biased region" description="Basic and acidic residues" evidence="7">
    <location>
        <begin position="564"/>
        <end position="597"/>
    </location>
</feature>
<dbReference type="OrthoDB" id="424753at2759"/>
<accession>A0A3E2H2C2</accession>
<evidence type="ECO:0000256" key="5">
    <source>
        <dbReference type="PIRSR" id="PIRSR622684-1"/>
    </source>
</evidence>